<gene>
    <name evidence="1" type="ORF">H9X54_007075</name>
</gene>
<sequence>MLGCSTIAAAQAVKGKVYDEKNQPLYGATIFLDGTSISTISGEDGFFQLPVLSKVNSNLVVSYIGYQTVTISAFTTDKDIEVKMVPSTNSLKEVVIKKNRFTRKEMLKLFREQFLGDTKAGRKAVILNEDALDFEYDEQYKVFKASSDQPLVIQNPVLGYEVTYEISDFIVEFKTLSIKSIDTYRILFTGVSRFKETASTADVVKERMKSYRGSVLHFFRSLVSNKLAENKFLLVKRKKAASVKDNFQIKDSEGLKEVKLINNPIQIVSKNNLEQPKFYSFYQVSFESSKTSGITFLTPTFNIDAYGIHSNVNQILFEGDMSNKRVGDLLPTNYGIEE</sequence>
<accession>A0ABS2CVY2</accession>
<reference evidence="1 2" key="1">
    <citation type="submission" date="2021-02" db="EMBL/GenBank/DDBJ databases">
        <authorList>
            <person name="Jung H.S."/>
            <person name="Chun B.H."/>
            <person name="Jeon C.O."/>
        </authorList>
    </citation>
    <scope>NUCLEOTIDE SEQUENCE [LARGE SCALE GENOMIC DNA]</scope>
    <source>
        <strain evidence="1 2">LMG 25203</strain>
    </source>
</reference>
<dbReference type="SUPFAM" id="SSF49464">
    <property type="entry name" value="Carboxypeptidase regulatory domain-like"/>
    <property type="match status" value="1"/>
</dbReference>
<evidence type="ECO:0000313" key="1">
    <source>
        <dbReference type="EMBL" id="MBM6499061.1"/>
    </source>
</evidence>
<keyword evidence="2" id="KW-1185">Reference proteome</keyword>
<dbReference type="RefSeq" id="WP_187657982.1">
    <property type="nucleotide sequence ID" value="NZ_JACSOD020000465.1"/>
</dbReference>
<organism evidence="1 2">
    <name type="scientific">Flavobacterium macrobrachii</name>
    <dbReference type="NCBI Taxonomy" id="591204"/>
    <lineage>
        <taxon>Bacteria</taxon>
        <taxon>Pseudomonadati</taxon>
        <taxon>Bacteroidota</taxon>
        <taxon>Flavobacteriia</taxon>
        <taxon>Flavobacteriales</taxon>
        <taxon>Flavobacteriaceae</taxon>
        <taxon>Flavobacterium</taxon>
    </lineage>
</organism>
<dbReference type="Proteomes" id="UP000759529">
    <property type="component" value="Unassembled WGS sequence"/>
</dbReference>
<comment type="caution">
    <text evidence="1">The sequence shown here is derived from an EMBL/GenBank/DDBJ whole genome shotgun (WGS) entry which is preliminary data.</text>
</comment>
<proteinExistence type="predicted"/>
<evidence type="ECO:0000313" key="2">
    <source>
        <dbReference type="Proteomes" id="UP000759529"/>
    </source>
</evidence>
<dbReference type="EMBL" id="JACSOD020000465">
    <property type="protein sequence ID" value="MBM6499061.1"/>
    <property type="molecule type" value="Genomic_DNA"/>
</dbReference>
<name>A0ABS2CVY2_9FLAO</name>
<dbReference type="InterPro" id="IPR008969">
    <property type="entry name" value="CarboxyPept-like_regulatory"/>
</dbReference>
<dbReference type="Pfam" id="PF13715">
    <property type="entry name" value="CarbopepD_reg_2"/>
    <property type="match status" value="1"/>
</dbReference>
<protein>
    <submittedName>
        <fullName evidence="1">Carboxypeptidase-like regulatory domain-containing protein</fullName>
    </submittedName>
</protein>
<dbReference type="Gene3D" id="2.60.40.1120">
    <property type="entry name" value="Carboxypeptidase-like, regulatory domain"/>
    <property type="match status" value="1"/>
</dbReference>